<dbReference type="GO" id="GO:0005634">
    <property type="term" value="C:nucleus"/>
    <property type="evidence" value="ECO:0007669"/>
    <property type="project" value="UniProtKB-SubCell"/>
</dbReference>
<comment type="subcellular location">
    <subcellularLocation>
        <location evidence="10">Chromosome</location>
        <location evidence="10">Centromere</location>
        <location evidence="10">Kinetochore</location>
    </subcellularLocation>
    <subcellularLocation>
        <location evidence="10">Nucleus</location>
    </subcellularLocation>
</comment>
<evidence type="ECO:0000256" key="5">
    <source>
        <dbReference type="ARBA" id="ARBA00022838"/>
    </source>
</evidence>
<accession>A0AAF3FK42</accession>
<evidence type="ECO:0000256" key="12">
    <source>
        <dbReference type="SAM" id="MobiDB-lite"/>
    </source>
</evidence>
<feature type="region of interest" description="Disordered" evidence="12">
    <location>
        <begin position="1"/>
        <end position="37"/>
    </location>
</feature>
<proteinExistence type="inferred from homology"/>
<keyword evidence="5 10" id="KW-0995">Kinetochore</keyword>
<evidence type="ECO:0000256" key="7">
    <source>
        <dbReference type="ARBA" id="ARBA00023242"/>
    </source>
</evidence>
<evidence type="ECO:0000256" key="6">
    <source>
        <dbReference type="ARBA" id="ARBA00023054"/>
    </source>
</evidence>
<name>A0AAF3FK42_9BILA</name>
<evidence type="ECO:0000256" key="1">
    <source>
        <dbReference type="ARBA" id="ARBA00007050"/>
    </source>
</evidence>
<dbReference type="WBParaSite" id="MBELARI_LOCUS7484">
    <property type="protein sequence ID" value="MBELARI_LOCUS7484"/>
    <property type="gene ID" value="MBELARI_LOCUS7484"/>
</dbReference>
<evidence type="ECO:0000256" key="3">
    <source>
        <dbReference type="ARBA" id="ARBA00022618"/>
    </source>
</evidence>
<dbReference type="Proteomes" id="UP000887575">
    <property type="component" value="Unassembled WGS sequence"/>
</dbReference>
<feature type="coiled-coil region" evidence="11">
    <location>
        <begin position="286"/>
        <end position="369"/>
    </location>
</feature>
<comment type="function">
    <text evidence="10">Acts as a component of the essential kinetochore-associated NDC80 complex, which is required for chromosome segregation and spindle checkpoint activity.</text>
</comment>
<evidence type="ECO:0000313" key="15">
    <source>
        <dbReference type="WBParaSite" id="MBELARI_LOCUS7484"/>
    </source>
</evidence>
<feature type="domain" description="Kinetochore protein Ndc80 CH" evidence="13">
    <location>
        <begin position="55"/>
        <end position="171"/>
    </location>
</feature>
<organism evidence="14 15">
    <name type="scientific">Mesorhabditis belari</name>
    <dbReference type="NCBI Taxonomy" id="2138241"/>
    <lineage>
        <taxon>Eukaryota</taxon>
        <taxon>Metazoa</taxon>
        <taxon>Ecdysozoa</taxon>
        <taxon>Nematoda</taxon>
        <taxon>Chromadorea</taxon>
        <taxon>Rhabditida</taxon>
        <taxon>Rhabditina</taxon>
        <taxon>Rhabditomorpha</taxon>
        <taxon>Rhabditoidea</taxon>
        <taxon>Rhabditidae</taxon>
        <taxon>Mesorhabditinae</taxon>
        <taxon>Mesorhabditis</taxon>
    </lineage>
</organism>
<keyword evidence="7 10" id="KW-0539">Nucleus</keyword>
<dbReference type="Gene3D" id="1.10.418.30">
    <property type="entry name" value="Ncd80 complex, Ncd80 subunit"/>
    <property type="match status" value="1"/>
</dbReference>
<evidence type="ECO:0000259" key="13">
    <source>
        <dbReference type="Pfam" id="PF03801"/>
    </source>
</evidence>
<keyword evidence="4 10" id="KW-0498">Mitosis</keyword>
<dbReference type="GO" id="GO:0051301">
    <property type="term" value="P:cell division"/>
    <property type="evidence" value="ECO:0007669"/>
    <property type="project" value="UniProtKB-UniRule"/>
</dbReference>
<feature type="coiled-coil region" evidence="11">
    <location>
        <begin position="439"/>
        <end position="526"/>
    </location>
</feature>
<feature type="compositionally biased region" description="Polar residues" evidence="12">
    <location>
        <begin position="9"/>
        <end position="31"/>
    </location>
</feature>
<dbReference type="AlphaFoldDB" id="A0AAF3FK42"/>
<evidence type="ECO:0000313" key="14">
    <source>
        <dbReference type="Proteomes" id="UP000887575"/>
    </source>
</evidence>
<dbReference type="Pfam" id="PF03801">
    <property type="entry name" value="Ndc80_HEC"/>
    <property type="match status" value="1"/>
</dbReference>
<evidence type="ECO:0000256" key="9">
    <source>
        <dbReference type="ARBA" id="ARBA00023328"/>
    </source>
</evidence>
<dbReference type="GO" id="GO:0031262">
    <property type="term" value="C:Ndc80 complex"/>
    <property type="evidence" value="ECO:0007669"/>
    <property type="project" value="UniProtKB-UniRule"/>
</dbReference>
<evidence type="ECO:0000256" key="8">
    <source>
        <dbReference type="ARBA" id="ARBA00023306"/>
    </source>
</evidence>
<sequence>MRPAPNFPTPTSSRRISVQPSGLHQSRTPGNLNGRAAMPMDALSSARRSSFFKPISTKDPRPFNDPGFKAQMVSKIHTFLVEQCGMSDIPERIIRSPSNRDFITIFECIYQHYDSNFRITGKIEDEVPTIFVRLGYPYVLKGSSLKTVGASHAWSQIFGALVWLVDHVMLSERVTAQDILLGSRTTETATKATLKYLFKQNIFRSAVDNDMRIDDNFMKSHTHRLRVQLRDGVLQGVQTNELKEQIDLLQQEIKIIKEEGNNDLEKALKGDILALQGDVRSQRSYLMELQAQKAAQEHKLNEVKKDLELCEDGLAKVQQKVLDNEKRIEAQATQFGLQPDAARNVKGENISLRQEIQKFQAELDEIGKKKWKERPALREKLDNLKTLLRQWYREVLEVKMTVNGAGVSHIEEETPEPATAQEIHSTVATECPRLLTEIRKLLEKAIRETRTRSAKAKQEIEAKTGELKAIKSRISNQLKDAAMEERQRLRICEQWDNARKMLEIELEDRQQELERFADKKTELSRLDTELKQLQVMEQKQATILSEHALNLSDRALEHLAKLSGITEKCLGIDELINADAEKIAREIAKHTTEVAEFNKEDDKENNRFML</sequence>
<keyword evidence="6 11" id="KW-0175">Coiled coil</keyword>
<evidence type="ECO:0000256" key="11">
    <source>
        <dbReference type="SAM" id="Coils"/>
    </source>
</evidence>
<keyword evidence="3 10" id="KW-0132">Cell division</keyword>
<comment type="similarity">
    <text evidence="1 10">Belongs to the NDC80/HEC1 family.</text>
</comment>
<keyword evidence="2 10" id="KW-0158">Chromosome</keyword>
<dbReference type="InterPro" id="IPR038273">
    <property type="entry name" value="Ndc80_sf"/>
</dbReference>
<keyword evidence="8 10" id="KW-0131">Cell cycle</keyword>
<reference evidence="15" key="1">
    <citation type="submission" date="2024-02" db="UniProtKB">
        <authorList>
            <consortium name="WormBaseParasite"/>
        </authorList>
    </citation>
    <scope>IDENTIFICATION</scope>
</reference>
<dbReference type="GO" id="GO:0051315">
    <property type="term" value="P:attachment of mitotic spindle microtubules to kinetochore"/>
    <property type="evidence" value="ECO:0007669"/>
    <property type="project" value="UniProtKB-UniRule"/>
</dbReference>
<evidence type="ECO:0000256" key="4">
    <source>
        <dbReference type="ARBA" id="ARBA00022776"/>
    </source>
</evidence>
<dbReference type="InterPro" id="IPR055260">
    <property type="entry name" value="Ndc80_CH"/>
</dbReference>
<dbReference type="InterPro" id="IPR005550">
    <property type="entry name" value="Kinetochore_Ndc80"/>
</dbReference>
<dbReference type="PANTHER" id="PTHR10643">
    <property type="entry name" value="KINETOCHORE PROTEIN NDC80"/>
    <property type="match status" value="1"/>
</dbReference>
<protein>
    <recommendedName>
        <fullName evidence="10">Kinetochore protein NDC80</fullName>
    </recommendedName>
</protein>
<evidence type="ECO:0000256" key="10">
    <source>
        <dbReference type="RuleBase" id="RU368072"/>
    </source>
</evidence>
<keyword evidence="9 10" id="KW-0137">Centromere</keyword>
<keyword evidence="14" id="KW-1185">Reference proteome</keyword>
<dbReference type="PANTHER" id="PTHR10643:SF2">
    <property type="entry name" value="KINETOCHORE PROTEIN NDC80 HOMOLOG"/>
    <property type="match status" value="1"/>
</dbReference>
<evidence type="ECO:0000256" key="2">
    <source>
        <dbReference type="ARBA" id="ARBA00022454"/>
    </source>
</evidence>
<comment type="subunit">
    <text evidence="10">Component of the NDC80 complex.</text>
</comment>